<reference evidence="2" key="1">
    <citation type="journal article" date="2019" name="Int. J. Syst. Evol. Microbiol.">
        <title>The Global Catalogue of Microorganisms (GCM) 10K type strain sequencing project: providing services to taxonomists for standard genome sequencing and annotation.</title>
        <authorList>
            <consortium name="The Broad Institute Genomics Platform"/>
            <consortium name="The Broad Institute Genome Sequencing Center for Infectious Disease"/>
            <person name="Wu L."/>
            <person name="Ma J."/>
        </authorList>
    </citation>
    <scope>NUCLEOTIDE SEQUENCE [LARGE SCALE GENOMIC DNA]</scope>
    <source>
        <strain evidence="2">JCM 16578</strain>
    </source>
</reference>
<evidence type="ECO:0000313" key="1">
    <source>
        <dbReference type="EMBL" id="GAA3889051.1"/>
    </source>
</evidence>
<sequence length="114" mass="12130">MAIGKFHGVISPTTPTGSRRVWTIVVRSSPRTKLGLADHSLHRAVPDHRPREPAVQPQVDPAFADQVVGNPLPAVGVEGDGIADRLGVGVGVEVEGAPEVLARWAVRSGMTMRR</sequence>
<accession>A0ABP7KX05</accession>
<dbReference type="Proteomes" id="UP001501563">
    <property type="component" value="Unassembled WGS sequence"/>
</dbReference>
<gene>
    <name evidence="1" type="ORF">GCM10022207_65680</name>
</gene>
<name>A0ABP7KX05_9ACTN</name>
<dbReference type="EMBL" id="BAAAZA010000025">
    <property type="protein sequence ID" value="GAA3889051.1"/>
    <property type="molecule type" value="Genomic_DNA"/>
</dbReference>
<comment type="caution">
    <text evidence="1">The sequence shown here is derived from an EMBL/GenBank/DDBJ whole genome shotgun (WGS) entry which is preliminary data.</text>
</comment>
<evidence type="ECO:0000313" key="2">
    <source>
        <dbReference type="Proteomes" id="UP001501563"/>
    </source>
</evidence>
<protein>
    <submittedName>
        <fullName evidence="1">Uncharacterized protein</fullName>
    </submittedName>
</protein>
<proteinExistence type="predicted"/>
<organism evidence="1 2">
    <name type="scientific">Streptomyces lannensis</name>
    <dbReference type="NCBI Taxonomy" id="766498"/>
    <lineage>
        <taxon>Bacteria</taxon>
        <taxon>Bacillati</taxon>
        <taxon>Actinomycetota</taxon>
        <taxon>Actinomycetes</taxon>
        <taxon>Kitasatosporales</taxon>
        <taxon>Streptomycetaceae</taxon>
        <taxon>Streptomyces</taxon>
    </lineage>
</organism>
<keyword evidence="2" id="KW-1185">Reference proteome</keyword>